<dbReference type="AlphaFoldDB" id="A0A131Y4F4"/>
<evidence type="ECO:0000256" key="3">
    <source>
        <dbReference type="ARBA" id="ARBA00012552"/>
    </source>
</evidence>
<dbReference type="Gene3D" id="3.40.50.300">
    <property type="entry name" value="P-loop containing nucleotide triphosphate hydrolases"/>
    <property type="match status" value="2"/>
</dbReference>
<evidence type="ECO:0000256" key="10">
    <source>
        <dbReference type="ARBA" id="ARBA00023158"/>
    </source>
</evidence>
<comment type="catalytic activity">
    <reaction evidence="11">
        <text>ATP + H2O = ADP + phosphate + H(+)</text>
        <dbReference type="Rhea" id="RHEA:13065"/>
        <dbReference type="ChEBI" id="CHEBI:15377"/>
        <dbReference type="ChEBI" id="CHEBI:15378"/>
        <dbReference type="ChEBI" id="CHEBI:30616"/>
        <dbReference type="ChEBI" id="CHEBI:43474"/>
        <dbReference type="ChEBI" id="CHEBI:456216"/>
        <dbReference type="EC" id="3.6.4.13"/>
    </reaction>
</comment>
<evidence type="ECO:0000256" key="9">
    <source>
        <dbReference type="ARBA" id="ARBA00022884"/>
    </source>
</evidence>
<feature type="region of interest" description="Disordered" evidence="12">
    <location>
        <begin position="622"/>
        <end position="643"/>
    </location>
</feature>
<dbReference type="Pfam" id="PF21634">
    <property type="entry name" value="MOV-10_beta-barrel"/>
    <property type="match status" value="1"/>
</dbReference>
<sequence>FSTLLFLEEIKIDADFRKPGKASLHLRPCRNYGGWFVLEVPDSLLGHSSILEGSQVTVDLYSGQKKLGPKFTGKITEIKTGMIFLKFPKRFQETYEEGMKVDLRFVLNRLPLRLMHRAARMCKERELWNFVLPDCDEPSPSQPAVQISELSFFNRSIATNAEQCSAVKNIVLGLHRPYPFLLFGPPGTGKTVTLVEALVQVRMLIPSSHILVVAPSNSACDNLAEKLLGYLGASQILRIYSASVHRSKLSKKLQRCSNYVASTFFYPAVEDLQKYRVIVTTLAGSGKLVSGEVPMNHFTHIFVDEAGQSLEPECLIPVAGLMTPWNLKRKGTGGHLILAGDPRQLGPVVCNQWCRDHGLGTSLLERLMKLPPYKKRQADGCYNPQMLSKLLKNFRSHKDILEIPNKRFYEGELQACAERRVSECMLQWEGLPCKGCPLLFHAVRGRDLREEDNPSYFNPEEIQLVLHYVDVLLKGSNSFSAIKEEDIGIVSPYRQQVMKILAALNKRGRKEVTVGSTEQFQGRERLVIIISTVRSDDKPSGSDSLKSLGFLTNEKRFNVAITRAKALLIVIGNPDTLSGDPCWRSLVEFCIRKGAYTDAPLAVPTESCPKLPSVEDQLSTRLVIGDDTTTSEEQRPNQLGWQH</sequence>
<dbReference type="GO" id="GO:0005524">
    <property type="term" value="F:ATP binding"/>
    <property type="evidence" value="ECO:0007669"/>
    <property type="project" value="UniProtKB-KW"/>
</dbReference>
<evidence type="ECO:0000313" key="16">
    <source>
        <dbReference type="EMBL" id="JAP73365.1"/>
    </source>
</evidence>
<proteinExistence type="evidence at transcript level"/>
<reference evidence="16" key="1">
    <citation type="submission" date="2016-02" db="EMBL/GenBank/DDBJ databases">
        <title>RNAseq analyses of the midgut from blood- or serum-fed Ixodes ricinus ticks.</title>
        <authorList>
            <person name="Perner J."/>
            <person name="Provaznik J."/>
            <person name="Schrenkova J."/>
            <person name="Urbanova V."/>
            <person name="Ribeiro J.M."/>
            <person name="Kopacek P."/>
        </authorList>
    </citation>
    <scope>NUCLEOTIDE SEQUENCE</scope>
    <source>
        <tissue evidence="16">Gut</tissue>
    </source>
</reference>
<evidence type="ECO:0000256" key="12">
    <source>
        <dbReference type="SAM" id="MobiDB-lite"/>
    </source>
</evidence>
<organism evidence="16">
    <name type="scientific">Ixodes ricinus</name>
    <name type="common">Common tick</name>
    <name type="synonym">Acarus ricinus</name>
    <dbReference type="NCBI Taxonomy" id="34613"/>
    <lineage>
        <taxon>Eukaryota</taxon>
        <taxon>Metazoa</taxon>
        <taxon>Ecdysozoa</taxon>
        <taxon>Arthropoda</taxon>
        <taxon>Chelicerata</taxon>
        <taxon>Arachnida</taxon>
        <taxon>Acari</taxon>
        <taxon>Parasitiformes</taxon>
        <taxon>Ixodida</taxon>
        <taxon>Ixodoidea</taxon>
        <taxon>Ixodidae</taxon>
        <taxon>Ixodinae</taxon>
        <taxon>Ixodes</taxon>
    </lineage>
</organism>
<accession>A0A131Y4F4</accession>
<evidence type="ECO:0000256" key="4">
    <source>
        <dbReference type="ARBA" id="ARBA00022490"/>
    </source>
</evidence>
<feature type="domain" description="DNA2/NAM7 helicase helicase" evidence="13">
    <location>
        <begin position="246"/>
        <end position="351"/>
    </location>
</feature>
<dbReference type="EMBL" id="GEFM01002431">
    <property type="protein sequence ID" value="JAP73365.1"/>
    <property type="molecule type" value="mRNA"/>
</dbReference>
<comment type="subcellular location">
    <subcellularLocation>
        <location evidence="1">Cytoplasm</location>
        <location evidence="1">Cytoplasmic ribonucleoprotein granule</location>
    </subcellularLocation>
</comment>
<evidence type="ECO:0000256" key="5">
    <source>
        <dbReference type="ARBA" id="ARBA00022741"/>
    </source>
</evidence>
<keyword evidence="10" id="KW-0943">RNA-mediated gene silencing</keyword>
<feature type="domain" description="DNA2/NAM7 helicase-like C-terminal" evidence="14">
    <location>
        <begin position="360"/>
        <end position="574"/>
    </location>
</feature>
<dbReference type="InterPro" id="IPR041677">
    <property type="entry name" value="DNA2/NAM7_AAA_11"/>
</dbReference>
<evidence type="ECO:0000259" key="15">
    <source>
        <dbReference type="Pfam" id="PF21634"/>
    </source>
</evidence>
<dbReference type="InterPro" id="IPR041679">
    <property type="entry name" value="DNA2/NAM7-like_C"/>
</dbReference>
<feature type="domain" description="Helicase MOV-10-like beta-barrel" evidence="15">
    <location>
        <begin position="26"/>
        <end position="105"/>
    </location>
</feature>
<evidence type="ECO:0000259" key="13">
    <source>
        <dbReference type="Pfam" id="PF13086"/>
    </source>
</evidence>
<dbReference type="GO" id="GO:0036464">
    <property type="term" value="C:cytoplasmic ribonucleoprotein granule"/>
    <property type="evidence" value="ECO:0007669"/>
    <property type="project" value="UniProtKB-SubCell"/>
</dbReference>
<keyword evidence="5" id="KW-0547">Nucleotide-binding</keyword>
<dbReference type="FunFam" id="3.40.50.300:FF:000608">
    <property type="entry name" value="Mov10 RISC complex RNA helicase"/>
    <property type="match status" value="1"/>
</dbReference>
<comment type="similarity">
    <text evidence="2">Belongs to the DNA2/NAM7 helicase family. SDE3 subfamily.</text>
</comment>
<dbReference type="PANTHER" id="PTHR45418">
    <property type="entry name" value="CANCER/TESTIS ANTIGEN 55"/>
    <property type="match status" value="1"/>
</dbReference>
<keyword evidence="4" id="KW-0963">Cytoplasm</keyword>
<protein>
    <recommendedName>
        <fullName evidence="3">RNA helicase</fullName>
        <ecNumber evidence="3">3.6.4.13</ecNumber>
    </recommendedName>
</protein>
<evidence type="ECO:0000256" key="11">
    <source>
        <dbReference type="ARBA" id="ARBA00047984"/>
    </source>
</evidence>
<dbReference type="GO" id="GO:0031047">
    <property type="term" value="P:regulatory ncRNA-mediated gene silencing"/>
    <property type="evidence" value="ECO:0007669"/>
    <property type="project" value="UniProtKB-KW"/>
</dbReference>
<dbReference type="GO" id="GO:0032574">
    <property type="term" value="F:5'-3' RNA helicase activity"/>
    <property type="evidence" value="ECO:0007669"/>
    <property type="project" value="InterPro"/>
</dbReference>
<evidence type="ECO:0000256" key="1">
    <source>
        <dbReference type="ARBA" id="ARBA00004331"/>
    </source>
</evidence>
<dbReference type="InterPro" id="IPR047187">
    <property type="entry name" value="SF1_C_Upf1"/>
</dbReference>
<dbReference type="CDD" id="cd18808">
    <property type="entry name" value="SF1_C_Upf1"/>
    <property type="match status" value="1"/>
</dbReference>
<evidence type="ECO:0000256" key="8">
    <source>
        <dbReference type="ARBA" id="ARBA00022840"/>
    </source>
</evidence>
<dbReference type="InterPro" id="IPR049080">
    <property type="entry name" value="MOV-10-like_beta-barrel"/>
</dbReference>
<dbReference type="GO" id="GO:0003723">
    <property type="term" value="F:RNA binding"/>
    <property type="evidence" value="ECO:0007669"/>
    <property type="project" value="UniProtKB-KW"/>
</dbReference>
<dbReference type="Pfam" id="PF13087">
    <property type="entry name" value="AAA_12"/>
    <property type="match status" value="1"/>
</dbReference>
<dbReference type="EC" id="3.6.4.13" evidence="3"/>
<evidence type="ECO:0000256" key="7">
    <source>
        <dbReference type="ARBA" id="ARBA00022806"/>
    </source>
</evidence>
<name>A0A131Y4F4_IXORI</name>
<dbReference type="GO" id="GO:0016787">
    <property type="term" value="F:hydrolase activity"/>
    <property type="evidence" value="ECO:0007669"/>
    <property type="project" value="UniProtKB-KW"/>
</dbReference>
<keyword evidence="9" id="KW-0694">RNA-binding</keyword>
<dbReference type="InterPro" id="IPR026122">
    <property type="entry name" value="MOV-10/SDE3_DEXXQ/H-box"/>
</dbReference>
<dbReference type="PANTHER" id="PTHR45418:SF1">
    <property type="entry name" value="CANCER_TESTIS ANTIGEN 55"/>
    <property type="match status" value="1"/>
</dbReference>
<evidence type="ECO:0000256" key="6">
    <source>
        <dbReference type="ARBA" id="ARBA00022801"/>
    </source>
</evidence>
<keyword evidence="6" id="KW-0378">Hydrolase</keyword>
<evidence type="ECO:0000256" key="2">
    <source>
        <dbReference type="ARBA" id="ARBA00005601"/>
    </source>
</evidence>
<dbReference type="InterPro" id="IPR027417">
    <property type="entry name" value="P-loop_NTPase"/>
</dbReference>
<evidence type="ECO:0000259" key="14">
    <source>
        <dbReference type="Pfam" id="PF13087"/>
    </source>
</evidence>
<dbReference type="Pfam" id="PF13086">
    <property type="entry name" value="AAA_11"/>
    <property type="match status" value="1"/>
</dbReference>
<feature type="non-terminal residue" evidence="16">
    <location>
        <position position="1"/>
    </location>
</feature>
<dbReference type="CDD" id="cd18038">
    <property type="entry name" value="DEXXQc_Helz-like"/>
    <property type="match status" value="1"/>
</dbReference>
<keyword evidence="7 16" id="KW-0347">Helicase</keyword>
<keyword evidence="8" id="KW-0067">ATP-binding</keyword>
<dbReference type="SUPFAM" id="SSF52540">
    <property type="entry name" value="P-loop containing nucleoside triphosphate hydrolases"/>
    <property type="match status" value="1"/>
</dbReference>